<feature type="non-terminal residue" evidence="2">
    <location>
        <position position="64"/>
    </location>
</feature>
<evidence type="ECO:0000256" key="1">
    <source>
        <dbReference type="SAM" id="MobiDB-lite"/>
    </source>
</evidence>
<comment type="caution">
    <text evidence="2">The sequence shown here is derived from an EMBL/GenBank/DDBJ whole genome shotgun (WGS) entry which is preliminary data.</text>
</comment>
<feature type="region of interest" description="Disordered" evidence="1">
    <location>
        <begin position="1"/>
        <end position="32"/>
    </location>
</feature>
<evidence type="ECO:0000313" key="2">
    <source>
        <dbReference type="EMBL" id="MCD7452170.1"/>
    </source>
</evidence>
<proteinExistence type="predicted"/>
<keyword evidence="3" id="KW-1185">Reference proteome</keyword>
<dbReference type="Proteomes" id="UP000823775">
    <property type="component" value="Unassembled WGS sequence"/>
</dbReference>
<accession>A0ABS8RZA5</accession>
<dbReference type="EMBL" id="JACEIK010000197">
    <property type="protein sequence ID" value="MCD7452170.1"/>
    <property type="molecule type" value="Genomic_DNA"/>
</dbReference>
<sequence>MSHYSTVGEKDRQIGISNGDSNSSKQHCPRKDIMDDDVLEWEMEEEDIEEIERGLRAVEDENSR</sequence>
<organism evidence="2 3">
    <name type="scientific">Datura stramonium</name>
    <name type="common">Jimsonweed</name>
    <name type="synonym">Common thornapple</name>
    <dbReference type="NCBI Taxonomy" id="4076"/>
    <lineage>
        <taxon>Eukaryota</taxon>
        <taxon>Viridiplantae</taxon>
        <taxon>Streptophyta</taxon>
        <taxon>Embryophyta</taxon>
        <taxon>Tracheophyta</taxon>
        <taxon>Spermatophyta</taxon>
        <taxon>Magnoliopsida</taxon>
        <taxon>eudicotyledons</taxon>
        <taxon>Gunneridae</taxon>
        <taxon>Pentapetalae</taxon>
        <taxon>asterids</taxon>
        <taxon>lamiids</taxon>
        <taxon>Solanales</taxon>
        <taxon>Solanaceae</taxon>
        <taxon>Solanoideae</taxon>
        <taxon>Datureae</taxon>
        <taxon>Datura</taxon>
    </lineage>
</organism>
<gene>
    <name evidence="2" type="ORF">HAX54_015282</name>
</gene>
<evidence type="ECO:0000313" key="3">
    <source>
        <dbReference type="Proteomes" id="UP000823775"/>
    </source>
</evidence>
<protein>
    <submittedName>
        <fullName evidence="2">Uncharacterized protein</fullName>
    </submittedName>
</protein>
<feature type="compositionally biased region" description="Polar residues" evidence="1">
    <location>
        <begin position="15"/>
        <end position="26"/>
    </location>
</feature>
<reference evidence="2 3" key="1">
    <citation type="journal article" date="2021" name="BMC Genomics">
        <title>Datura genome reveals duplications of psychoactive alkaloid biosynthetic genes and high mutation rate following tissue culture.</title>
        <authorList>
            <person name="Rajewski A."/>
            <person name="Carter-House D."/>
            <person name="Stajich J."/>
            <person name="Litt A."/>
        </authorList>
    </citation>
    <scope>NUCLEOTIDE SEQUENCE [LARGE SCALE GENOMIC DNA]</scope>
    <source>
        <strain evidence="2">AR-01</strain>
    </source>
</reference>
<name>A0ABS8RZA5_DATST</name>